<dbReference type="Proteomes" id="UP001165083">
    <property type="component" value="Unassembled WGS sequence"/>
</dbReference>
<keyword evidence="2" id="KW-1185">Reference proteome</keyword>
<accession>A0A9W6XDS5</accession>
<dbReference type="EMBL" id="BSXW01001408">
    <property type="protein sequence ID" value="GMF36536.1"/>
    <property type="molecule type" value="Genomic_DNA"/>
</dbReference>
<dbReference type="OrthoDB" id="129615at2759"/>
<comment type="caution">
    <text evidence="1">The sequence shown here is derived from an EMBL/GenBank/DDBJ whole genome shotgun (WGS) entry which is preliminary data.</text>
</comment>
<dbReference type="AlphaFoldDB" id="A0A9W6XDS5"/>
<evidence type="ECO:0000313" key="2">
    <source>
        <dbReference type="Proteomes" id="UP001165083"/>
    </source>
</evidence>
<sequence length="362" mass="39455">MTIASLDDEVKQAPEHAAGAAVDGIGVLDGGGAGGGGEQARAPALAIEPFIGKELYKEMGAGFVTWGRRFLRQIRISEELSRVTWPEDVKLDVLGRYLRPTVTSVARSTHGIWITQPVWYAMDQMNTTFGANVSKTRDLWIFTAKKDTSMTWNDLWLYLLANSEAVGGANDLVLENIAKYASPEECMQAVLLARYNPNRTEYLRQAKALVQFAQPVDHGITRAQTNPRLLQLAHLKRNCPGKSKAVFVLAVADGLIGAARGSLTVGLATTSYARQSNLLTLFLSMKAASYHTAATYSVSKVSRSSPCWWMVKEAYSGCMTLTTPTTYRGISFHMGNFRNVGTSSDTKETFVHSLGAATAQGF</sequence>
<proteinExistence type="predicted"/>
<reference evidence="1" key="1">
    <citation type="submission" date="2023-04" db="EMBL/GenBank/DDBJ databases">
        <title>Phytophthora lilii NBRC 32176.</title>
        <authorList>
            <person name="Ichikawa N."/>
            <person name="Sato H."/>
            <person name="Tonouchi N."/>
        </authorList>
    </citation>
    <scope>NUCLEOTIDE SEQUENCE</scope>
    <source>
        <strain evidence="1">NBRC 32176</strain>
    </source>
</reference>
<name>A0A9W6XDS5_9STRA</name>
<gene>
    <name evidence="1" type="ORF">Plil01_001545000</name>
</gene>
<evidence type="ECO:0000313" key="1">
    <source>
        <dbReference type="EMBL" id="GMF36536.1"/>
    </source>
</evidence>
<protein>
    <submittedName>
        <fullName evidence="1">Unnamed protein product</fullName>
    </submittedName>
</protein>
<organism evidence="1 2">
    <name type="scientific">Phytophthora lilii</name>
    <dbReference type="NCBI Taxonomy" id="2077276"/>
    <lineage>
        <taxon>Eukaryota</taxon>
        <taxon>Sar</taxon>
        <taxon>Stramenopiles</taxon>
        <taxon>Oomycota</taxon>
        <taxon>Peronosporomycetes</taxon>
        <taxon>Peronosporales</taxon>
        <taxon>Peronosporaceae</taxon>
        <taxon>Phytophthora</taxon>
    </lineage>
</organism>